<dbReference type="EMBL" id="JAFBFH010000007">
    <property type="protein sequence ID" value="MBM7714378.1"/>
    <property type="molecule type" value="Genomic_DNA"/>
</dbReference>
<evidence type="ECO:0000313" key="2">
    <source>
        <dbReference type="EMBL" id="MBM7714378.1"/>
    </source>
</evidence>
<organism evidence="2 3">
    <name type="scientific">Siminovitchia thermophila</name>
    <dbReference type="NCBI Taxonomy" id="1245522"/>
    <lineage>
        <taxon>Bacteria</taxon>
        <taxon>Bacillati</taxon>
        <taxon>Bacillota</taxon>
        <taxon>Bacilli</taxon>
        <taxon>Bacillales</taxon>
        <taxon>Bacillaceae</taxon>
        <taxon>Siminovitchia</taxon>
    </lineage>
</organism>
<gene>
    <name evidence="2" type="ORF">JOC94_001350</name>
</gene>
<proteinExistence type="predicted"/>
<evidence type="ECO:0000313" key="3">
    <source>
        <dbReference type="Proteomes" id="UP000823485"/>
    </source>
</evidence>
<feature type="transmembrane region" description="Helical" evidence="1">
    <location>
        <begin position="7"/>
        <end position="28"/>
    </location>
</feature>
<feature type="transmembrane region" description="Helical" evidence="1">
    <location>
        <begin position="34"/>
        <end position="56"/>
    </location>
</feature>
<keyword evidence="3" id="KW-1185">Reference proteome</keyword>
<reference evidence="2 3" key="1">
    <citation type="submission" date="2021-01" db="EMBL/GenBank/DDBJ databases">
        <title>Genomic Encyclopedia of Type Strains, Phase IV (KMG-IV): sequencing the most valuable type-strain genomes for metagenomic binning, comparative biology and taxonomic classification.</title>
        <authorList>
            <person name="Goeker M."/>
        </authorList>
    </citation>
    <scope>NUCLEOTIDE SEQUENCE [LARGE SCALE GENOMIC DNA]</scope>
    <source>
        <strain evidence="2 3">DSM 105453</strain>
    </source>
</reference>
<dbReference type="Proteomes" id="UP000823485">
    <property type="component" value="Unassembled WGS sequence"/>
</dbReference>
<name>A0ABS2R411_9BACI</name>
<comment type="caution">
    <text evidence="2">The sequence shown here is derived from an EMBL/GenBank/DDBJ whole genome shotgun (WGS) entry which is preliminary data.</text>
</comment>
<protein>
    <submittedName>
        <fullName evidence="2">Uncharacterized protein</fullName>
    </submittedName>
</protein>
<sequence length="63" mass="6620">MNKILAFSILGMGLTGGVLVISVALLFSTPIGNVLKIVTAGSIAAFVIFTISALVFRRRLAKQ</sequence>
<accession>A0ABS2R411</accession>
<keyword evidence="1" id="KW-1133">Transmembrane helix</keyword>
<keyword evidence="1" id="KW-0472">Membrane</keyword>
<dbReference type="RefSeq" id="WP_077109716.1">
    <property type="nucleotide sequence ID" value="NZ_JAFBFH010000007.1"/>
</dbReference>
<keyword evidence="1" id="KW-0812">Transmembrane</keyword>
<evidence type="ECO:0000256" key="1">
    <source>
        <dbReference type="SAM" id="Phobius"/>
    </source>
</evidence>